<name>U7TYK4_FUSNU</name>
<dbReference type="SUPFAM" id="SSF52540">
    <property type="entry name" value="P-loop containing nucleoside triphosphate hydrolases"/>
    <property type="match status" value="1"/>
</dbReference>
<sequence length="615" mass="73868">MFPIFMWVKEYKGLKNFEITFDNNYLINIKDGVLSIERNSDTINISNFYSNNNIEGVNLLIGKNGVGKTSILELLTLENYERYISYECIYFEEINRNTITDFCNLDYFIIYKNYNYGNEFEPDFIIERYSKKKLKNPNKFPQICAEKIGIVKFHFFDENDDKDFFFSNIKKLNSGIKYQSKEKIYTYLNIENKFNKENFENAKMIISIKKDIYSNSEYFNEIKDYLNDNKDIIYSELYDSLLLYKINENDDISNIILKNYCNKLFLREIYYCIEYNKKQKLEEDPINIIKIIKEKIKKKYSNLPKKYLEYFIKNSRKSFLRDFYQKIIDISENMAKLTKNKNIIKVIDNKEIELLKFYVKIDEYDEEIEKFLKFYDSFKILDYKVYKRLKENSGEYIEEIISIYVEGLSDGEKIKLQYFSTLYGVLEGEFKDKKYITLLFDELEAFLHPEWSRIFLYELITELEEKYPEKKFKLIFATHSPFLIADVLAKDCIYLEKQNGKIKAKTDSGKKTFGANIIDLFKNTMFLESTFGKFATEKIKWAVDKIDKESYTDIKNNTEVNYIIEEIGEKLISNKLKSMIEAKLENKDNTKEYYKSKIEEYKTKIREIEEKEREK</sequence>
<evidence type="ECO:0000259" key="2">
    <source>
        <dbReference type="Pfam" id="PF13304"/>
    </source>
</evidence>
<reference evidence="3" key="1">
    <citation type="submission" date="2013-10" db="EMBL/GenBank/DDBJ databases">
        <title>The Genome Sequence of Fusobacterium nucleatum CTI-6.</title>
        <authorList>
            <consortium name="The Broad Institute Genomics Platform"/>
            <person name="Earl A."/>
            <person name="Ward D."/>
            <person name="Feldgarden M."/>
            <person name="Gevers D."/>
            <person name="Kostic A."/>
            <person name="Garrett W."/>
            <person name="Young S.K."/>
            <person name="Zeng Q."/>
            <person name="Gargeya S."/>
            <person name="Fitzgerald M."/>
            <person name="Abouelleil A."/>
            <person name="Alvarado L."/>
            <person name="Berlin A.M."/>
            <person name="Chapman S.B."/>
            <person name="Gainer-Dewar J."/>
            <person name="Goldberg J."/>
            <person name="Gnerre S."/>
            <person name="Griggs A."/>
            <person name="Gujja S."/>
            <person name="Hansen M."/>
            <person name="Howarth C."/>
            <person name="Imamovic A."/>
            <person name="Ireland A."/>
            <person name="Larimer J."/>
            <person name="McCowan C."/>
            <person name="Murphy C."/>
            <person name="Pearson M."/>
            <person name="Poon T.W."/>
            <person name="Priest M."/>
            <person name="Roberts A."/>
            <person name="Saif S."/>
            <person name="Shea T."/>
            <person name="Sykes S."/>
            <person name="Wortman J."/>
            <person name="Nusbaum C."/>
            <person name="Birren B."/>
        </authorList>
    </citation>
    <scope>NUCLEOTIDE SEQUENCE [LARGE SCALE GENOMIC DNA]</scope>
    <source>
        <strain evidence="3">CTI-6</strain>
    </source>
</reference>
<dbReference type="InterPro" id="IPR027417">
    <property type="entry name" value="P-loop_NTPase"/>
</dbReference>
<dbReference type="Pfam" id="PF13304">
    <property type="entry name" value="AAA_21"/>
    <property type="match status" value="1"/>
</dbReference>
<evidence type="ECO:0000256" key="1">
    <source>
        <dbReference type="SAM" id="Coils"/>
    </source>
</evidence>
<comment type="caution">
    <text evidence="3">The sequence shown here is derived from an EMBL/GenBank/DDBJ whole genome shotgun (WGS) entry which is preliminary data.</text>
</comment>
<dbReference type="EMBL" id="AXNV01000003">
    <property type="protein sequence ID" value="ERT48967.1"/>
    <property type="molecule type" value="Genomic_DNA"/>
</dbReference>
<proteinExistence type="predicted"/>
<feature type="domain" description="ATPase AAA-type core" evidence="2">
    <location>
        <begin position="57"/>
        <end position="485"/>
    </location>
</feature>
<dbReference type="AlphaFoldDB" id="U7TYK4"/>
<accession>U7TYK4</accession>
<dbReference type="InterPro" id="IPR003959">
    <property type="entry name" value="ATPase_AAA_core"/>
</dbReference>
<organism evidence="3">
    <name type="scientific">Fusobacterium nucleatum CTI-6</name>
    <dbReference type="NCBI Taxonomy" id="1316587"/>
    <lineage>
        <taxon>Bacteria</taxon>
        <taxon>Fusobacteriati</taxon>
        <taxon>Fusobacteriota</taxon>
        <taxon>Fusobacteriia</taxon>
        <taxon>Fusobacteriales</taxon>
        <taxon>Fusobacteriaceae</taxon>
        <taxon>Fusobacterium</taxon>
    </lineage>
</organism>
<dbReference type="GO" id="GO:0016887">
    <property type="term" value="F:ATP hydrolysis activity"/>
    <property type="evidence" value="ECO:0007669"/>
    <property type="project" value="InterPro"/>
</dbReference>
<evidence type="ECO:0000313" key="3">
    <source>
        <dbReference type="EMBL" id="ERT48967.1"/>
    </source>
</evidence>
<feature type="coiled-coil region" evidence="1">
    <location>
        <begin position="584"/>
        <end position="614"/>
    </location>
</feature>
<dbReference type="GO" id="GO:0005524">
    <property type="term" value="F:ATP binding"/>
    <property type="evidence" value="ECO:0007669"/>
    <property type="project" value="InterPro"/>
</dbReference>
<dbReference type="PATRIC" id="fig|1316587.3.peg.437"/>
<dbReference type="Gene3D" id="3.40.50.300">
    <property type="entry name" value="P-loop containing nucleotide triphosphate hydrolases"/>
    <property type="match status" value="1"/>
</dbReference>
<gene>
    <name evidence="3" type="ORF">HMPREF1767_00443</name>
</gene>
<keyword evidence="1" id="KW-0175">Coiled coil</keyword>
<protein>
    <recommendedName>
        <fullName evidence="2">ATPase AAA-type core domain-containing protein</fullName>
    </recommendedName>
</protein>